<evidence type="ECO:0000313" key="2">
    <source>
        <dbReference type="Proteomes" id="UP001151760"/>
    </source>
</evidence>
<reference evidence="1" key="2">
    <citation type="submission" date="2022-01" db="EMBL/GenBank/DDBJ databases">
        <authorList>
            <person name="Yamashiro T."/>
            <person name="Shiraishi A."/>
            <person name="Satake H."/>
            <person name="Nakayama K."/>
        </authorList>
    </citation>
    <scope>NUCLEOTIDE SEQUENCE</scope>
</reference>
<sequence>MKQRHNDYLDDYFESLDRDMNINRRIEPIRKETKNDGDVHNFQECVAFLNLIKKEQWNSKEWTITGTNFQHVLKFQEFGALAEILGLSRSDGEEIQRCYIDYLEVLVSFYKTARSSRDPMRGNEDLECFKDYRRDG</sequence>
<comment type="caution">
    <text evidence="1">The sequence shown here is derived from an EMBL/GenBank/DDBJ whole genome shotgun (WGS) entry which is preliminary data.</text>
</comment>
<organism evidence="1 2">
    <name type="scientific">Tanacetum coccineum</name>
    <dbReference type="NCBI Taxonomy" id="301880"/>
    <lineage>
        <taxon>Eukaryota</taxon>
        <taxon>Viridiplantae</taxon>
        <taxon>Streptophyta</taxon>
        <taxon>Embryophyta</taxon>
        <taxon>Tracheophyta</taxon>
        <taxon>Spermatophyta</taxon>
        <taxon>Magnoliopsida</taxon>
        <taxon>eudicotyledons</taxon>
        <taxon>Gunneridae</taxon>
        <taxon>Pentapetalae</taxon>
        <taxon>asterids</taxon>
        <taxon>campanulids</taxon>
        <taxon>Asterales</taxon>
        <taxon>Asteraceae</taxon>
        <taxon>Asteroideae</taxon>
        <taxon>Anthemideae</taxon>
        <taxon>Anthemidinae</taxon>
        <taxon>Tanacetum</taxon>
    </lineage>
</organism>
<reference evidence="1" key="1">
    <citation type="journal article" date="2022" name="Int. J. Mol. Sci.">
        <title>Draft Genome of Tanacetum Coccineum: Genomic Comparison of Closely Related Tanacetum-Family Plants.</title>
        <authorList>
            <person name="Yamashiro T."/>
            <person name="Shiraishi A."/>
            <person name="Nakayama K."/>
            <person name="Satake H."/>
        </authorList>
    </citation>
    <scope>NUCLEOTIDE SEQUENCE</scope>
</reference>
<proteinExistence type="predicted"/>
<evidence type="ECO:0000313" key="1">
    <source>
        <dbReference type="EMBL" id="GJS64912.1"/>
    </source>
</evidence>
<evidence type="ECO:0008006" key="3">
    <source>
        <dbReference type="Google" id="ProtNLM"/>
    </source>
</evidence>
<gene>
    <name evidence="1" type="ORF">Tco_0679476</name>
</gene>
<keyword evidence="2" id="KW-1185">Reference proteome</keyword>
<dbReference type="EMBL" id="BQNB010009538">
    <property type="protein sequence ID" value="GJS64912.1"/>
    <property type="molecule type" value="Genomic_DNA"/>
</dbReference>
<dbReference type="Proteomes" id="UP001151760">
    <property type="component" value="Unassembled WGS sequence"/>
</dbReference>
<name>A0ABQ4XIM6_9ASTR</name>
<accession>A0ABQ4XIM6</accession>
<protein>
    <recommendedName>
        <fullName evidence="3">ARID domain-containing protein</fullName>
    </recommendedName>
</protein>